<evidence type="ECO:0000256" key="1">
    <source>
        <dbReference type="SAM" id="MobiDB-lite"/>
    </source>
</evidence>
<feature type="compositionally biased region" description="Basic and acidic residues" evidence="1">
    <location>
        <begin position="121"/>
        <end position="139"/>
    </location>
</feature>
<feature type="region of interest" description="Disordered" evidence="1">
    <location>
        <begin position="121"/>
        <end position="153"/>
    </location>
</feature>
<feature type="non-terminal residue" evidence="2">
    <location>
        <position position="1"/>
    </location>
</feature>
<accession>A0A166L439</accession>
<protein>
    <submittedName>
        <fullName evidence="2">Uncharacterized protein</fullName>
    </submittedName>
</protein>
<reference evidence="2 3" key="1">
    <citation type="submission" date="2015-06" db="EMBL/GenBank/DDBJ databases">
        <title>Survival trade-offs in plant roots during colonization by closely related pathogenic and mutualistic fungi.</title>
        <authorList>
            <person name="Hacquard S."/>
            <person name="Kracher B."/>
            <person name="Hiruma K."/>
            <person name="Weinman A."/>
            <person name="Muench P."/>
            <person name="Garrido Oter R."/>
            <person name="Ver Loren van Themaat E."/>
            <person name="Dallerey J.-F."/>
            <person name="Damm U."/>
            <person name="Henrissat B."/>
            <person name="Lespinet O."/>
            <person name="Thon M."/>
            <person name="Kemen E."/>
            <person name="McHardy A.C."/>
            <person name="Schulze-Lefert P."/>
            <person name="O'Connell R.J."/>
        </authorList>
    </citation>
    <scope>NUCLEOTIDE SEQUENCE [LARGE SCALE GENOMIC DNA]</scope>
    <source>
        <strain evidence="2 3">MAFF 238704</strain>
    </source>
</reference>
<evidence type="ECO:0000313" key="3">
    <source>
        <dbReference type="Proteomes" id="UP000076584"/>
    </source>
</evidence>
<sequence>LWAFTTSRHTKQSLLQVPHSQTFNMAQPIRGAKKRFTWRNEQGDDPTLQRAATFPAPPRGWVLETVSAYNLKWTRLRKWLANNFKEHGGEFKERQTMDNDTFLFYVPRRLRDHELSAIDTLRETSRADHERQQDRRTKTPDPSTPTFEHEFLS</sequence>
<keyword evidence="3" id="KW-1185">Reference proteome</keyword>
<comment type="caution">
    <text evidence="2">The sequence shown here is derived from an EMBL/GenBank/DDBJ whole genome shotgun (WGS) entry which is preliminary data.</text>
</comment>
<proteinExistence type="predicted"/>
<organism evidence="2 3">
    <name type="scientific">Colletotrichum incanum</name>
    <name type="common">Soybean anthracnose fungus</name>
    <dbReference type="NCBI Taxonomy" id="1573173"/>
    <lineage>
        <taxon>Eukaryota</taxon>
        <taxon>Fungi</taxon>
        <taxon>Dikarya</taxon>
        <taxon>Ascomycota</taxon>
        <taxon>Pezizomycotina</taxon>
        <taxon>Sordariomycetes</taxon>
        <taxon>Hypocreomycetidae</taxon>
        <taxon>Glomerellales</taxon>
        <taxon>Glomerellaceae</taxon>
        <taxon>Colletotrichum</taxon>
        <taxon>Colletotrichum spaethianum species complex</taxon>
    </lineage>
</organism>
<gene>
    <name evidence="2" type="ORF">CI238_05907</name>
</gene>
<dbReference type="AlphaFoldDB" id="A0A166L439"/>
<name>A0A166L439_COLIC</name>
<dbReference type="EMBL" id="LFIW01002896">
    <property type="protein sequence ID" value="KZL63078.1"/>
    <property type="molecule type" value="Genomic_DNA"/>
</dbReference>
<dbReference type="Proteomes" id="UP000076584">
    <property type="component" value="Unassembled WGS sequence"/>
</dbReference>
<evidence type="ECO:0000313" key="2">
    <source>
        <dbReference type="EMBL" id="KZL63078.1"/>
    </source>
</evidence>